<dbReference type="GO" id="GO:0004566">
    <property type="term" value="F:beta-glucuronidase activity"/>
    <property type="evidence" value="ECO:0007669"/>
    <property type="project" value="TreeGrafter"/>
</dbReference>
<evidence type="ECO:0000256" key="4">
    <source>
        <dbReference type="ARBA" id="ARBA00022729"/>
    </source>
</evidence>
<sequence length="520" mass="58075">MELKVTVFCLFLCFSFCLADKVDVTINGETARATTDDNFICATLDWWSDNECNFGYCAWIKSGILNMDLKNELMMNAMKAFGNLRIRVGGSLQDQVVYNMGYTKVKDCPSAFTKTNGLFGFSNGCLSQERWDELNDLFNQTGVKVTFGLNALAGRQQSPADKVLWVGDWDPRNSRDLIEYSISKGYKIDSYELGNELSGSGVGARLESDQYAKDMIKLKNLVNELYPDDSTRPKVLGPGGFYDKKWFDNFLEKAGPGVVDAVSHHIYNLGAGGDPELINRVQDPIYLDHVAQTFADVRNTVREFAPWSEAWVSEAGGAYQSGGRDVSHAFADGFWYLDQLGMASTFNHKAYCRQALIGGNYALLNEQSMFPNPDYYGALLWNKLMGNKVLFTKHKGSPYLRAYSHCSKNHPGVSLLLINMSNSTTFDVNVIDDFNLIPDQLATVRKTGPKSQREEYHLTPEDGYIQSDVLLLNGNPLRPTDMFKIPEMVPILVDNTSPITVAPDSFVFVVFKDFKAAACS</sequence>
<evidence type="ECO:0000256" key="10">
    <source>
        <dbReference type="ARBA" id="ARBA00055929"/>
    </source>
</evidence>
<dbReference type="GO" id="GO:0005765">
    <property type="term" value="C:lysosomal membrane"/>
    <property type="evidence" value="ECO:0007669"/>
    <property type="project" value="UniProtKB-SubCell"/>
</dbReference>
<feature type="signal peptide" evidence="11">
    <location>
        <begin position="1"/>
        <end position="19"/>
    </location>
</feature>
<feature type="chain" id="PRO_5035459247" description="Heparanase-like protein 1" evidence="11">
    <location>
        <begin position="20"/>
        <end position="520"/>
    </location>
</feature>
<keyword evidence="13" id="KW-1185">Reference proteome</keyword>
<evidence type="ECO:0000256" key="5">
    <source>
        <dbReference type="ARBA" id="ARBA00022801"/>
    </source>
</evidence>
<keyword evidence="5" id="KW-0378">Hydrolase</keyword>
<evidence type="ECO:0000313" key="13">
    <source>
        <dbReference type="Proteomes" id="UP000796880"/>
    </source>
</evidence>
<evidence type="ECO:0000256" key="2">
    <source>
        <dbReference type="ARBA" id="ARBA00009800"/>
    </source>
</evidence>
<accession>A0A8K0DP12</accession>
<comment type="subcellular location">
    <subcellularLocation>
        <location evidence="9">Lysosome membrane</location>
        <topology evidence="9">Peripheral membrane protein</topology>
    </subcellularLocation>
    <subcellularLocation>
        <location evidence="1">Secreted</location>
    </subcellularLocation>
</comment>
<evidence type="ECO:0008006" key="14">
    <source>
        <dbReference type="Google" id="ProtNLM"/>
    </source>
</evidence>
<keyword evidence="4 11" id="KW-0732">Signal</keyword>
<name>A0A8K0DP12_9ROSA</name>
<dbReference type="SUPFAM" id="SSF51445">
    <property type="entry name" value="(Trans)glycosidases"/>
    <property type="match status" value="1"/>
</dbReference>
<proteinExistence type="inferred from homology"/>
<dbReference type="PANTHER" id="PTHR14363:SF13">
    <property type="entry name" value="OS07G0598400 PROTEIN"/>
    <property type="match status" value="1"/>
</dbReference>
<evidence type="ECO:0000256" key="9">
    <source>
        <dbReference type="ARBA" id="ARBA00023765"/>
    </source>
</evidence>
<gene>
    <name evidence="12" type="ORF">FNV43_RR26285</name>
</gene>
<evidence type="ECO:0000256" key="3">
    <source>
        <dbReference type="ARBA" id="ARBA00022525"/>
    </source>
</evidence>
<dbReference type="FunFam" id="3.20.20.80:FF:000023">
    <property type="entry name" value="heparanase-like protein 3"/>
    <property type="match status" value="1"/>
</dbReference>
<dbReference type="Pfam" id="PF03662">
    <property type="entry name" value="Glyco_hydro_79n"/>
    <property type="match status" value="1"/>
</dbReference>
<evidence type="ECO:0000256" key="7">
    <source>
        <dbReference type="ARBA" id="ARBA00023180"/>
    </source>
</evidence>
<reference evidence="12" key="1">
    <citation type="submission" date="2020-03" db="EMBL/GenBank/DDBJ databases">
        <title>A high-quality chromosome-level genome assembly of a woody plant with both climbing and erect habits, Rhamnella rubrinervis.</title>
        <authorList>
            <person name="Lu Z."/>
            <person name="Yang Y."/>
            <person name="Zhu X."/>
            <person name="Sun Y."/>
        </authorList>
    </citation>
    <scope>NUCLEOTIDE SEQUENCE</scope>
    <source>
        <strain evidence="12">BYM</strain>
        <tissue evidence="12">Leaf</tissue>
    </source>
</reference>
<evidence type="ECO:0000256" key="1">
    <source>
        <dbReference type="ARBA" id="ARBA00004613"/>
    </source>
</evidence>
<evidence type="ECO:0000313" key="12">
    <source>
        <dbReference type="EMBL" id="KAF3431554.1"/>
    </source>
</evidence>
<evidence type="ECO:0000256" key="6">
    <source>
        <dbReference type="ARBA" id="ARBA00023136"/>
    </source>
</evidence>
<dbReference type="GO" id="GO:0009505">
    <property type="term" value="C:plant-type cell wall"/>
    <property type="evidence" value="ECO:0007669"/>
    <property type="project" value="TreeGrafter"/>
</dbReference>
<protein>
    <recommendedName>
        <fullName evidence="14">Heparanase-like protein 1</fullName>
    </recommendedName>
</protein>
<dbReference type="Proteomes" id="UP000796880">
    <property type="component" value="Unassembled WGS sequence"/>
</dbReference>
<comment type="similarity">
    <text evidence="2">Belongs to the glycosyl hydrolase 79 family.</text>
</comment>
<comment type="caution">
    <text evidence="12">The sequence shown here is derived from an EMBL/GenBank/DDBJ whole genome shotgun (WGS) entry which is preliminary data.</text>
</comment>
<dbReference type="OrthoDB" id="726732at2759"/>
<organism evidence="12 13">
    <name type="scientific">Rhamnella rubrinervis</name>
    <dbReference type="NCBI Taxonomy" id="2594499"/>
    <lineage>
        <taxon>Eukaryota</taxon>
        <taxon>Viridiplantae</taxon>
        <taxon>Streptophyta</taxon>
        <taxon>Embryophyta</taxon>
        <taxon>Tracheophyta</taxon>
        <taxon>Spermatophyta</taxon>
        <taxon>Magnoliopsida</taxon>
        <taxon>eudicotyledons</taxon>
        <taxon>Gunneridae</taxon>
        <taxon>Pentapetalae</taxon>
        <taxon>rosids</taxon>
        <taxon>fabids</taxon>
        <taxon>Rosales</taxon>
        <taxon>Rhamnaceae</taxon>
        <taxon>rhamnoid group</taxon>
        <taxon>Rhamneae</taxon>
        <taxon>Rhamnella</taxon>
    </lineage>
</organism>
<dbReference type="InterPro" id="IPR005199">
    <property type="entry name" value="Glyco_hydro_79"/>
</dbReference>
<evidence type="ECO:0000256" key="11">
    <source>
        <dbReference type="SAM" id="SignalP"/>
    </source>
</evidence>
<comment type="function">
    <text evidence="10">Endoglycosidase which is a cell surface and extracellular matrix-degrading enzyme. Cleaves heparan sulfate proteoglycans (HSPGs) into heparan sulfate side chains and core proteoglycans.</text>
</comment>
<evidence type="ECO:0000256" key="8">
    <source>
        <dbReference type="ARBA" id="ARBA00023228"/>
    </source>
</evidence>
<dbReference type="Gene3D" id="3.20.20.80">
    <property type="entry name" value="Glycosidases"/>
    <property type="match status" value="1"/>
</dbReference>
<keyword evidence="7" id="KW-0325">Glycoprotein</keyword>
<keyword evidence="8" id="KW-0458">Lysosome</keyword>
<dbReference type="GO" id="GO:0005576">
    <property type="term" value="C:extracellular region"/>
    <property type="evidence" value="ECO:0007669"/>
    <property type="project" value="UniProtKB-SubCell"/>
</dbReference>
<dbReference type="EMBL" id="VOIH02000012">
    <property type="protein sequence ID" value="KAF3431554.1"/>
    <property type="molecule type" value="Genomic_DNA"/>
</dbReference>
<keyword evidence="6" id="KW-0472">Membrane</keyword>
<dbReference type="InterPro" id="IPR017853">
    <property type="entry name" value="GH"/>
</dbReference>
<dbReference type="PANTHER" id="PTHR14363">
    <property type="entry name" value="HEPARANASE-RELATED"/>
    <property type="match status" value="1"/>
</dbReference>
<dbReference type="AlphaFoldDB" id="A0A8K0DP12"/>
<keyword evidence="3" id="KW-0964">Secreted</keyword>